<dbReference type="InterPro" id="IPR036097">
    <property type="entry name" value="HisK_dim/P_sf"/>
</dbReference>
<reference evidence="9 10" key="1">
    <citation type="submission" date="2019-02" db="EMBL/GenBank/DDBJ databases">
        <title>Deep-cultivation of Planctomycetes and their phenomic and genomic characterization uncovers novel biology.</title>
        <authorList>
            <person name="Wiegand S."/>
            <person name="Jogler M."/>
            <person name="Boedeker C."/>
            <person name="Pinto D."/>
            <person name="Vollmers J."/>
            <person name="Rivas-Marin E."/>
            <person name="Kohn T."/>
            <person name="Peeters S.H."/>
            <person name="Heuer A."/>
            <person name="Rast P."/>
            <person name="Oberbeckmann S."/>
            <person name="Bunk B."/>
            <person name="Jeske O."/>
            <person name="Meyerdierks A."/>
            <person name="Storesund J.E."/>
            <person name="Kallscheuer N."/>
            <person name="Luecker S."/>
            <person name="Lage O.M."/>
            <person name="Pohl T."/>
            <person name="Merkel B.J."/>
            <person name="Hornburger P."/>
            <person name="Mueller R.-W."/>
            <person name="Bruemmer F."/>
            <person name="Labrenz M."/>
            <person name="Spormann A.M."/>
            <person name="Op den Camp H."/>
            <person name="Overmann J."/>
            <person name="Amann R."/>
            <person name="Jetten M.S.M."/>
            <person name="Mascher T."/>
            <person name="Medema M.H."/>
            <person name="Devos D.P."/>
            <person name="Kaster A.-K."/>
            <person name="Ovreas L."/>
            <person name="Rohde M."/>
            <person name="Galperin M.Y."/>
            <person name="Jogler C."/>
        </authorList>
    </citation>
    <scope>NUCLEOTIDE SEQUENCE [LARGE SCALE GENOMIC DNA]</scope>
    <source>
        <strain evidence="9 10">ETA_A8</strain>
    </source>
</reference>
<dbReference type="InterPro" id="IPR003594">
    <property type="entry name" value="HATPase_dom"/>
</dbReference>
<feature type="domain" description="Response regulatory" evidence="6">
    <location>
        <begin position="374"/>
        <end position="490"/>
    </location>
</feature>
<feature type="domain" description="PAC" evidence="8">
    <location>
        <begin position="65"/>
        <end position="117"/>
    </location>
</feature>
<dbReference type="GO" id="GO:0000155">
    <property type="term" value="F:phosphorelay sensor kinase activity"/>
    <property type="evidence" value="ECO:0007669"/>
    <property type="project" value="InterPro"/>
</dbReference>
<dbReference type="Pfam" id="PF00512">
    <property type="entry name" value="HisKA"/>
    <property type="match status" value="1"/>
</dbReference>
<protein>
    <recommendedName>
        <fullName evidence="2">histidine kinase</fullName>
        <ecNumber evidence="2">2.7.13.3</ecNumber>
    </recommendedName>
</protein>
<dbReference type="InterPro" id="IPR004358">
    <property type="entry name" value="Sig_transdc_His_kin-like_C"/>
</dbReference>
<dbReference type="InterPro" id="IPR013655">
    <property type="entry name" value="PAS_fold_3"/>
</dbReference>
<dbReference type="SUPFAM" id="SSF55874">
    <property type="entry name" value="ATPase domain of HSP90 chaperone/DNA topoisomerase II/histidine kinase"/>
    <property type="match status" value="1"/>
</dbReference>
<dbReference type="SUPFAM" id="SSF47384">
    <property type="entry name" value="Homodimeric domain of signal transducing histidine kinase"/>
    <property type="match status" value="1"/>
</dbReference>
<evidence type="ECO:0000256" key="3">
    <source>
        <dbReference type="ARBA" id="ARBA00022553"/>
    </source>
</evidence>
<dbReference type="Gene3D" id="3.30.565.10">
    <property type="entry name" value="Histidine kinase-like ATPase, C-terminal domain"/>
    <property type="match status" value="1"/>
</dbReference>
<dbReference type="SUPFAM" id="SSF52172">
    <property type="entry name" value="CheY-like"/>
    <property type="match status" value="1"/>
</dbReference>
<dbReference type="PROSITE" id="PS50109">
    <property type="entry name" value="HIS_KIN"/>
    <property type="match status" value="1"/>
</dbReference>
<dbReference type="Pfam" id="PF00072">
    <property type="entry name" value="Response_reg"/>
    <property type="match status" value="1"/>
</dbReference>
<dbReference type="EMBL" id="CP036274">
    <property type="protein sequence ID" value="QDU25317.1"/>
    <property type="molecule type" value="Genomic_DNA"/>
</dbReference>
<dbReference type="InterPro" id="IPR001789">
    <property type="entry name" value="Sig_transdc_resp-reg_receiver"/>
</dbReference>
<dbReference type="SUPFAM" id="SSF55785">
    <property type="entry name" value="PYP-like sensor domain (PAS domain)"/>
    <property type="match status" value="1"/>
</dbReference>
<evidence type="ECO:0000256" key="4">
    <source>
        <dbReference type="PROSITE-ProRule" id="PRU00169"/>
    </source>
</evidence>
<dbReference type="InterPro" id="IPR003661">
    <property type="entry name" value="HisK_dim/P_dom"/>
</dbReference>
<evidence type="ECO:0000256" key="2">
    <source>
        <dbReference type="ARBA" id="ARBA00012438"/>
    </source>
</evidence>
<dbReference type="SMART" id="SM00448">
    <property type="entry name" value="REC"/>
    <property type="match status" value="1"/>
</dbReference>
<dbReference type="Pfam" id="PF02518">
    <property type="entry name" value="HATPase_c"/>
    <property type="match status" value="1"/>
</dbReference>
<evidence type="ECO:0000313" key="10">
    <source>
        <dbReference type="Proteomes" id="UP000315017"/>
    </source>
</evidence>
<name>A0A517Y509_9BACT</name>
<dbReference type="Gene3D" id="1.10.287.130">
    <property type="match status" value="1"/>
</dbReference>
<dbReference type="PROSITE" id="PS50112">
    <property type="entry name" value="PAS"/>
    <property type="match status" value="1"/>
</dbReference>
<dbReference type="PANTHER" id="PTHR43065:SF42">
    <property type="entry name" value="TWO-COMPONENT SENSOR PPRA"/>
    <property type="match status" value="1"/>
</dbReference>
<dbReference type="PROSITE" id="PS50113">
    <property type="entry name" value="PAC"/>
    <property type="match status" value="1"/>
</dbReference>
<evidence type="ECO:0000313" key="9">
    <source>
        <dbReference type="EMBL" id="QDU25317.1"/>
    </source>
</evidence>
<sequence>MLFTLHAENGQFGGINWISPNIETLLGYRAGEVLGGDWFLGNIHPEDREAVVNPFFTEIVRNNYFSAEYRFRHKDGSHRWIRGEIRLLRNAAGQPAEAIGSLADITQRKQLEDQFRQAQKMEVVGHLAGGIAHDFNNVLAVILGCCQFLENDVAVGGESRELVEEIYKAANRAASLTKQLLAFSRQQILRPMLLNLNEVVTEAVAMLDRLIGEDITVKTSLQSRLWPVKVDGGQMNQVIMNLAVNARDAMPQGGTLTIETSNVELDETYAQSHREVTAGSYVMLVVSDTGSGMDEQTKSRIFEPFFTTKETGKGTGLGLATVFGIVKQSEGHVTVDSELGTGTTFKVYLPRHETAATSEDATKVSTSAPRGTETILVAEDEEMLLKLASRILSSQGYAVLQAGDGEEALQMYRAHAGPIHLLLADVVMPKMSGRQLYDQLSAIQPGLKVLFMSGYTDDAVLRHGVLESTTNFLEKPFTYAALSTCVRRALDAM</sequence>
<dbReference type="InterPro" id="IPR000014">
    <property type="entry name" value="PAS"/>
</dbReference>
<proteinExistence type="predicted"/>
<gene>
    <name evidence="9" type="ORF">ETAA8_03810</name>
</gene>
<dbReference type="Pfam" id="PF08447">
    <property type="entry name" value="PAS_3"/>
    <property type="match status" value="1"/>
</dbReference>
<comment type="catalytic activity">
    <reaction evidence="1">
        <text>ATP + protein L-histidine = ADP + protein N-phospho-L-histidine.</text>
        <dbReference type="EC" id="2.7.13.3"/>
    </reaction>
</comment>
<dbReference type="InterPro" id="IPR001610">
    <property type="entry name" value="PAC"/>
</dbReference>
<dbReference type="SMART" id="SM00388">
    <property type="entry name" value="HisKA"/>
    <property type="match status" value="1"/>
</dbReference>
<dbReference type="CDD" id="cd00130">
    <property type="entry name" value="PAS"/>
    <property type="match status" value="1"/>
</dbReference>
<dbReference type="PROSITE" id="PS50110">
    <property type="entry name" value="RESPONSE_REGULATORY"/>
    <property type="match status" value="1"/>
</dbReference>
<dbReference type="Proteomes" id="UP000315017">
    <property type="component" value="Chromosome"/>
</dbReference>
<keyword evidence="10" id="KW-1185">Reference proteome</keyword>
<dbReference type="AlphaFoldDB" id="A0A517Y509"/>
<dbReference type="PANTHER" id="PTHR43065">
    <property type="entry name" value="SENSOR HISTIDINE KINASE"/>
    <property type="match status" value="1"/>
</dbReference>
<dbReference type="NCBIfam" id="TIGR00229">
    <property type="entry name" value="sensory_box"/>
    <property type="match status" value="1"/>
</dbReference>
<dbReference type="PRINTS" id="PR00344">
    <property type="entry name" value="BCTRLSENSOR"/>
</dbReference>
<evidence type="ECO:0000259" key="5">
    <source>
        <dbReference type="PROSITE" id="PS50109"/>
    </source>
</evidence>
<evidence type="ECO:0000259" key="8">
    <source>
        <dbReference type="PROSITE" id="PS50113"/>
    </source>
</evidence>
<dbReference type="KEGG" id="aagg:ETAA8_03810"/>
<evidence type="ECO:0000256" key="1">
    <source>
        <dbReference type="ARBA" id="ARBA00000085"/>
    </source>
</evidence>
<feature type="domain" description="PAS" evidence="7">
    <location>
        <begin position="13"/>
        <end position="63"/>
    </location>
</feature>
<dbReference type="EC" id="2.7.13.3" evidence="2"/>
<dbReference type="InterPro" id="IPR000700">
    <property type="entry name" value="PAS-assoc_C"/>
</dbReference>
<dbReference type="Gene3D" id="3.30.450.20">
    <property type="entry name" value="PAS domain"/>
    <property type="match status" value="1"/>
</dbReference>
<evidence type="ECO:0000259" key="7">
    <source>
        <dbReference type="PROSITE" id="PS50112"/>
    </source>
</evidence>
<dbReference type="InterPro" id="IPR005467">
    <property type="entry name" value="His_kinase_dom"/>
</dbReference>
<feature type="domain" description="Histidine kinase" evidence="5">
    <location>
        <begin position="130"/>
        <end position="353"/>
    </location>
</feature>
<dbReference type="InterPro" id="IPR011006">
    <property type="entry name" value="CheY-like_superfamily"/>
</dbReference>
<dbReference type="Gene3D" id="3.40.50.2300">
    <property type="match status" value="1"/>
</dbReference>
<dbReference type="InterPro" id="IPR036890">
    <property type="entry name" value="HATPase_C_sf"/>
</dbReference>
<feature type="modified residue" description="4-aspartylphosphate" evidence="4">
    <location>
        <position position="425"/>
    </location>
</feature>
<dbReference type="CDD" id="cd00082">
    <property type="entry name" value="HisKA"/>
    <property type="match status" value="1"/>
</dbReference>
<organism evidence="9 10">
    <name type="scientific">Anatilimnocola aggregata</name>
    <dbReference type="NCBI Taxonomy" id="2528021"/>
    <lineage>
        <taxon>Bacteria</taxon>
        <taxon>Pseudomonadati</taxon>
        <taxon>Planctomycetota</taxon>
        <taxon>Planctomycetia</taxon>
        <taxon>Pirellulales</taxon>
        <taxon>Pirellulaceae</taxon>
        <taxon>Anatilimnocola</taxon>
    </lineage>
</organism>
<dbReference type="InterPro" id="IPR035965">
    <property type="entry name" value="PAS-like_dom_sf"/>
</dbReference>
<dbReference type="SMART" id="SM00387">
    <property type="entry name" value="HATPase_c"/>
    <property type="match status" value="1"/>
</dbReference>
<accession>A0A517Y509</accession>
<evidence type="ECO:0000259" key="6">
    <source>
        <dbReference type="PROSITE" id="PS50110"/>
    </source>
</evidence>
<dbReference type="SMART" id="SM00086">
    <property type="entry name" value="PAC"/>
    <property type="match status" value="1"/>
</dbReference>
<keyword evidence="3 4" id="KW-0597">Phosphoprotein</keyword>